<evidence type="ECO:0000256" key="9">
    <source>
        <dbReference type="ARBA" id="ARBA00022516"/>
    </source>
</evidence>
<keyword evidence="21" id="KW-1185">Reference proteome</keyword>
<evidence type="ECO:0000256" key="15">
    <source>
        <dbReference type="ARBA" id="ARBA00023136"/>
    </source>
</evidence>
<feature type="transmembrane region" description="Helical" evidence="19">
    <location>
        <begin position="106"/>
        <end position="128"/>
    </location>
</feature>
<keyword evidence="12 18" id="KW-0548">Nucleotidyltransferase</keyword>
<feature type="transmembrane region" description="Helical" evidence="19">
    <location>
        <begin position="149"/>
        <end position="170"/>
    </location>
</feature>
<evidence type="ECO:0000256" key="6">
    <source>
        <dbReference type="ARBA" id="ARBA00012487"/>
    </source>
</evidence>
<proteinExistence type="inferred from homology"/>
<evidence type="ECO:0000256" key="19">
    <source>
        <dbReference type="SAM" id="Phobius"/>
    </source>
</evidence>
<evidence type="ECO:0000256" key="17">
    <source>
        <dbReference type="ARBA" id="ARBA00023264"/>
    </source>
</evidence>
<evidence type="ECO:0000256" key="5">
    <source>
        <dbReference type="ARBA" id="ARBA00010185"/>
    </source>
</evidence>
<evidence type="ECO:0000256" key="11">
    <source>
        <dbReference type="ARBA" id="ARBA00022692"/>
    </source>
</evidence>
<keyword evidence="8" id="KW-1003">Cell membrane</keyword>
<protein>
    <recommendedName>
        <fullName evidence="7 18">Phosphatidate cytidylyltransferase</fullName>
        <ecNumber evidence="6 18">2.7.7.41</ecNumber>
    </recommendedName>
</protein>
<evidence type="ECO:0000256" key="13">
    <source>
        <dbReference type="ARBA" id="ARBA00022989"/>
    </source>
</evidence>
<evidence type="ECO:0000313" key="21">
    <source>
        <dbReference type="Proteomes" id="UP001220478"/>
    </source>
</evidence>
<comment type="catalytic activity">
    <reaction evidence="1 18">
        <text>a 1,2-diacyl-sn-glycero-3-phosphate + CTP + H(+) = a CDP-1,2-diacyl-sn-glycerol + diphosphate</text>
        <dbReference type="Rhea" id="RHEA:16229"/>
        <dbReference type="ChEBI" id="CHEBI:15378"/>
        <dbReference type="ChEBI" id="CHEBI:33019"/>
        <dbReference type="ChEBI" id="CHEBI:37563"/>
        <dbReference type="ChEBI" id="CHEBI:58332"/>
        <dbReference type="ChEBI" id="CHEBI:58608"/>
        <dbReference type="EC" id="2.7.7.41"/>
    </reaction>
</comment>
<evidence type="ECO:0000313" key="20">
    <source>
        <dbReference type="EMBL" id="WEG35307.1"/>
    </source>
</evidence>
<sequence>MNERTKTGITLCVLVLLFLIPAAYFSELLLAACIILTILTSLEMYYALRRRLRPVSLFSLMLGAFSGLAPLIAWINFSDYANWFNLPFRSSGLSAELVQNNLWRSYYFWMLTAGFAAYGFIFLVYAFLSTFWQFKTYDDKILPQATITVFGALYLSAPLAAVTLLCFAVPNGYKWLWFGIVVVTVTDVSAYYGGKNYGKTKIIPNLSPNKTVEGSLCAVLASFVAGALFGLIFLTGSTPQLTGYFANLLFGALAGVFLSIVGQIGDWFASAIKRWAKLKDFSKILPGHGGILDRLDSYMFVLPTLLLVSLIYYLVKF</sequence>
<dbReference type="PROSITE" id="PS01315">
    <property type="entry name" value="CDS"/>
    <property type="match status" value="1"/>
</dbReference>
<comment type="similarity">
    <text evidence="5 18">Belongs to the CDS family.</text>
</comment>
<gene>
    <name evidence="20" type="ORF">PYS61_05085</name>
</gene>
<keyword evidence="15 19" id="KW-0472">Membrane</keyword>
<organism evidence="20 21">
    <name type="scientific">Amygdalobacter indicium</name>
    <dbReference type="NCBI Taxonomy" id="3029272"/>
    <lineage>
        <taxon>Bacteria</taxon>
        <taxon>Bacillati</taxon>
        <taxon>Bacillota</taxon>
        <taxon>Clostridia</taxon>
        <taxon>Eubacteriales</taxon>
        <taxon>Oscillospiraceae</taxon>
        <taxon>Amygdalobacter</taxon>
    </lineage>
</organism>
<feature type="transmembrane region" description="Helical" evidence="19">
    <location>
        <begin position="248"/>
        <end position="269"/>
    </location>
</feature>
<dbReference type="Pfam" id="PF01148">
    <property type="entry name" value="CTP_transf_1"/>
    <property type="match status" value="1"/>
</dbReference>
<feature type="transmembrane region" description="Helical" evidence="19">
    <location>
        <begin position="29"/>
        <end position="48"/>
    </location>
</feature>
<name>A0ABY8C3Q2_9FIRM</name>
<keyword evidence="13 19" id="KW-1133">Transmembrane helix</keyword>
<keyword evidence="9" id="KW-0444">Lipid biosynthesis</keyword>
<evidence type="ECO:0000256" key="7">
    <source>
        <dbReference type="ARBA" id="ARBA00019373"/>
    </source>
</evidence>
<evidence type="ECO:0000256" key="18">
    <source>
        <dbReference type="RuleBase" id="RU003938"/>
    </source>
</evidence>
<dbReference type="PANTHER" id="PTHR46382:SF1">
    <property type="entry name" value="PHOSPHATIDATE CYTIDYLYLTRANSFERASE"/>
    <property type="match status" value="1"/>
</dbReference>
<keyword evidence="10 18" id="KW-0808">Transferase</keyword>
<evidence type="ECO:0000256" key="16">
    <source>
        <dbReference type="ARBA" id="ARBA00023209"/>
    </source>
</evidence>
<feature type="transmembrane region" description="Helical" evidence="19">
    <location>
        <begin position="298"/>
        <end position="315"/>
    </location>
</feature>
<dbReference type="Proteomes" id="UP001220478">
    <property type="component" value="Chromosome"/>
</dbReference>
<keyword evidence="11 18" id="KW-0812">Transmembrane</keyword>
<evidence type="ECO:0000256" key="2">
    <source>
        <dbReference type="ARBA" id="ARBA00004651"/>
    </source>
</evidence>
<dbReference type="EC" id="2.7.7.41" evidence="6 18"/>
<comment type="pathway">
    <text evidence="3 18">Phospholipid metabolism; CDP-diacylglycerol biosynthesis; CDP-diacylglycerol from sn-glycerol 3-phosphate: step 3/3.</text>
</comment>
<feature type="transmembrane region" description="Helical" evidence="19">
    <location>
        <begin position="55"/>
        <end position="77"/>
    </location>
</feature>
<dbReference type="InterPro" id="IPR000374">
    <property type="entry name" value="PC_trans"/>
</dbReference>
<evidence type="ECO:0000256" key="10">
    <source>
        <dbReference type="ARBA" id="ARBA00022679"/>
    </source>
</evidence>
<comment type="pathway">
    <text evidence="4">Lipid metabolism.</text>
</comment>
<dbReference type="PANTHER" id="PTHR46382">
    <property type="entry name" value="PHOSPHATIDATE CYTIDYLYLTRANSFERASE"/>
    <property type="match status" value="1"/>
</dbReference>
<evidence type="ECO:0000256" key="3">
    <source>
        <dbReference type="ARBA" id="ARBA00005119"/>
    </source>
</evidence>
<keyword evidence="16" id="KW-0594">Phospholipid biosynthesis</keyword>
<feature type="transmembrane region" description="Helical" evidence="19">
    <location>
        <begin position="7"/>
        <end position="23"/>
    </location>
</feature>
<dbReference type="RefSeq" id="WP_315570809.1">
    <property type="nucleotide sequence ID" value="NZ_CP118866.1"/>
</dbReference>
<evidence type="ECO:0000256" key="14">
    <source>
        <dbReference type="ARBA" id="ARBA00023098"/>
    </source>
</evidence>
<evidence type="ECO:0000256" key="4">
    <source>
        <dbReference type="ARBA" id="ARBA00005189"/>
    </source>
</evidence>
<feature type="transmembrane region" description="Helical" evidence="19">
    <location>
        <begin position="215"/>
        <end position="236"/>
    </location>
</feature>
<keyword evidence="17" id="KW-1208">Phospholipid metabolism</keyword>
<reference evidence="20 21" key="1">
    <citation type="submission" date="2023-02" db="EMBL/GenBank/DDBJ databases">
        <title>Novel Oscillospiraceae bacterial genomes.</title>
        <authorList>
            <person name="Srinivasan S."/>
            <person name="Austin M.N."/>
            <person name="Fiedler T.L."/>
            <person name="Strenk S.M."/>
            <person name="Agnew K.J."/>
            <person name="Nagana Gowda G.A."/>
            <person name="Raftery D."/>
            <person name="Beamer M.A."/>
            <person name="Achilles S.L."/>
            <person name="Wiesenfeld H.C."/>
            <person name="Fredricks D.N."/>
            <person name="Hillier S.L."/>
        </authorList>
    </citation>
    <scope>NUCLEOTIDE SEQUENCE [LARGE SCALE GENOMIC DNA]</scope>
    <source>
        <strain evidence="20 21">CHIC02 1186E3-8</strain>
    </source>
</reference>
<feature type="transmembrane region" description="Helical" evidence="19">
    <location>
        <begin position="176"/>
        <end position="194"/>
    </location>
</feature>
<comment type="subcellular location">
    <subcellularLocation>
        <location evidence="2">Cell membrane</location>
        <topology evidence="2">Multi-pass membrane protein</topology>
    </subcellularLocation>
</comment>
<accession>A0ABY8C3Q2</accession>
<evidence type="ECO:0000256" key="1">
    <source>
        <dbReference type="ARBA" id="ARBA00001698"/>
    </source>
</evidence>
<evidence type="ECO:0000256" key="8">
    <source>
        <dbReference type="ARBA" id="ARBA00022475"/>
    </source>
</evidence>
<dbReference type="GO" id="GO:0004605">
    <property type="term" value="F:phosphatidate cytidylyltransferase activity"/>
    <property type="evidence" value="ECO:0007669"/>
    <property type="project" value="UniProtKB-EC"/>
</dbReference>
<keyword evidence="14" id="KW-0443">Lipid metabolism</keyword>
<evidence type="ECO:0000256" key="12">
    <source>
        <dbReference type="ARBA" id="ARBA00022695"/>
    </source>
</evidence>
<dbReference type="EMBL" id="CP118868">
    <property type="protein sequence ID" value="WEG35307.1"/>
    <property type="molecule type" value="Genomic_DNA"/>
</dbReference>